<name>A0A6A3BJ72_HIBSY</name>
<dbReference type="PANTHER" id="PTHR46156">
    <property type="entry name" value="CCCH ZINGC FINGER"/>
    <property type="match status" value="1"/>
</dbReference>
<evidence type="ECO:0000313" key="2">
    <source>
        <dbReference type="Proteomes" id="UP000436088"/>
    </source>
</evidence>
<keyword evidence="2" id="KW-1185">Reference proteome</keyword>
<accession>A0A6A3BJ72</accession>
<protein>
    <submittedName>
        <fullName evidence="1">Zinc finger CCCH domain-containing protein 7</fullName>
    </submittedName>
</protein>
<proteinExistence type="predicted"/>
<comment type="caution">
    <text evidence="1">The sequence shown here is derived from an EMBL/GenBank/DDBJ whole genome shotgun (WGS) entry which is preliminary data.</text>
</comment>
<dbReference type="Proteomes" id="UP000436088">
    <property type="component" value="Unassembled WGS sequence"/>
</dbReference>
<organism evidence="1 2">
    <name type="scientific">Hibiscus syriacus</name>
    <name type="common">Rose of Sharon</name>
    <dbReference type="NCBI Taxonomy" id="106335"/>
    <lineage>
        <taxon>Eukaryota</taxon>
        <taxon>Viridiplantae</taxon>
        <taxon>Streptophyta</taxon>
        <taxon>Embryophyta</taxon>
        <taxon>Tracheophyta</taxon>
        <taxon>Spermatophyta</taxon>
        <taxon>Magnoliopsida</taxon>
        <taxon>eudicotyledons</taxon>
        <taxon>Gunneridae</taxon>
        <taxon>Pentapetalae</taxon>
        <taxon>rosids</taxon>
        <taxon>malvids</taxon>
        <taxon>Malvales</taxon>
        <taxon>Malvaceae</taxon>
        <taxon>Malvoideae</taxon>
        <taxon>Hibiscus</taxon>
    </lineage>
</organism>
<reference evidence="1" key="1">
    <citation type="submission" date="2019-09" db="EMBL/GenBank/DDBJ databases">
        <title>Draft genome information of white flower Hibiscus syriacus.</title>
        <authorList>
            <person name="Kim Y.-M."/>
        </authorList>
    </citation>
    <scope>NUCLEOTIDE SEQUENCE [LARGE SCALE GENOMIC DNA]</scope>
    <source>
        <strain evidence="1">YM2019G1</strain>
    </source>
</reference>
<sequence length="335" mass="37737">MLLLRKRNTVYTRSTNGFSIRKSKVLSVGGSSLKWSKSIEKNSRKANEEATLAVAAADRKKREQNGRIFGRTNIPHWLSALQNGFFEAFPSENNRLLSIYLMVNFSLKLKLYDASSCSDSQHSENSAKKSLVPRRLVIGNDEYVRIGNGNQLIRDPKKRTRVLESKKVRWSLHTARLRLVKKRKKYGKLGVFRFDGALVVFNLDIRCAWKRGSLGVFAWKVGYLGVFNAISCMEISASSVLCMGLDVRNHGFCREKAQKSRVEQGLHVCIWGSCTSACGGHAIVGFLGVFFTFRSSESLRGRSISSKITKHSLRMTNNESFVLDLSTVRCQINVL</sequence>
<dbReference type="EMBL" id="VEPZ02000861">
    <property type="protein sequence ID" value="KAE8715468.1"/>
    <property type="molecule type" value="Genomic_DNA"/>
</dbReference>
<gene>
    <name evidence="1" type="ORF">F3Y22_tig00110174pilonHSYRG00533</name>
</gene>
<dbReference type="GO" id="GO:0005634">
    <property type="term" value="C:nucleus"/>
    <property type="evidence" value="ECO:0007669"/>
    <property type="project" value="TreeGrafter"/>
</dbReference>
<dbReference type="PANTHER" id="PTHR46156:SF1">
    <property type="entry name" value="ZINC FINGER CCCH DOMAIN-CONTAINING PROTEIN 3"/>
    <property type="match status" value="1"/>
</dbReference>
<dbReference type="AlphaFoldDB" id="A0A6A3BJ72"/>
<evidence type="ECO:0000313" key="1">
    <source>
        <dbReference type="EMBL" id="KAE8715468.1"/>
    </source>
</evidence>